<evidence type="ECO:0000256" key="1">
    <source>
        <dbReference type="SAM" id="MobiDB-lite"/>
    </source>
</evidence>
<gene>
    <name evidence="3" type="ORF">P154DRAFT_594615</name>
</gene>
<proteinExistence type="predicted"/>
<feature type="region of interest" description="Disordered" evidence="1">
    <location>
        <begin position="32"/>
        <end position="127"/>
    </location>
</feature>
<feature type="compositionally biased region" description="Low complexity" evidence="1">
    <location>
        <begin position="89"/>
        <end position="127"/>
    </location>
</feature>
<evidence type="ECO:0000313" key="4">
    <source>
        <dbReference type="Proteomes" id="UP000799779"/>
    </source>
</evidence>
<evidence type="ECO:0000256" key="2">
    <source>
        <dbReference type="SAM" id="SignalP"/>
    </source>
</evidence>
<feature type="non-terminal residue" evidence="3">
    <location>
        <position position="189"/>
    </location>
</feature>
<reference evidence="3" key="1">
    <citation type="journal article" date="2020" name="Stud. Mycol.">
        <title>101 Dothideomycetes genomes: a test case for predicting lifestyles and emergence of pathogens.</title>
        <authorList>
            <person name="Haridas S."/>
            <person name="Albert R."/>
            <person name="Binder M."/>
            <person name="Bloem J."/>
            <person name="Labutti K."/>
            <person name="Salamov A."/>
            <person name="Andreopoulos B."/>
            <person name="Baker S."/>
            <person name="Barry K."/>
            <person name="Bills G."/>
            <person name="Bluhm B."/>
            <person name="Cannon C."/>
            <person name="Castanera R."/>
            <person name="Culley D."/>
            <person name="Daum C."/>
            <person name="Ezra D."/>
            <person name="Gonzalez J."/>
            <person name="Henrissat B."/>
            <person name="Kuo A."/>
            <person name="Liang C."/>
            <person name="Lipzen A."/>
            <person name="Lutzoni F."/>
            <person name="Magnuson J."/>
            <person name="Mondo S."/>
            <person name="Nolan M."/>
            <person name="Ohm R."/>
            <person name="Pangilinan J."/>
            <person name="Park H.-J."/>
            <person name="Ramirez L."/>
            <person name="Alfaro M."/>
            <person name="Sun H."/>
            <person name="Tritt A."/>
            <person name="Yoshinaga Y."/>
            <person name="Zwiers L.-H."/>
            <person name="Turgeon B."/>
            <person name="Goodwin S."/>
            <person name="Spatafora J."/>
            <person name="Crous P."/>
            <person name="Grigoriev I."/>
        </authorList>
    </citation>
    <scope>NUCLEOTIDE SEQUENCE</scope>
    <source>
        <strain evidence="3">CBS 123094</strain>
    </source>
</reference>
<feature type="compositionally biased region" description="Pro residues" evidence="1">
    <location>
        <begin position="32"/>
        <end position="43"/>
    </location>
</feature>
<protein>
    <recommendedName>
        <fullName evidence="5">REJ domain-containing protein</fullName>
    </recommendedName>
</protein>
<keyword evidence="4" id="KW-1185">Reference proteome</keyword>
<evidence type="ECO:0000313" key="3">
    <source>
        <dbReference type="EMBL" id="KAF2002272.1"/>
    </source>
</evidence>
<accession>A0A6A5WKR0</accession>
<feature type="signal peptide" evidence="2">
    <location>
        <begin position="1"/>
        <end position="21"/>
    </location>
</feature>
<evidence type="ECO:0008006" key="5">
    <source>
        <dbReference type="Google" id="ProtNLM"/>
    </source>
</evidence>
<dbReference type="Proteomes" id="UP000799779">
    <property type="component" value="Unassembled WGS sequence"/>
</dbReference>
<name>A0A6A5WKR0_9PLEO</name>
<dbReference type="EMBL" id="ML977578">
    <property type="protein sequence ID" value="KAF2002272.1"/>
    <property type="molecule type" value="Genomic_DNA"/>
</dbReference>
<dbReference type="AlphaFoldDB" id="A0A6A5WKR0"/>
<organism evidence="3 4">
    <name type="scientific">Amniculicola lignicola CBS 123094</name>
    <dbReference type="NCBI Taxonomy" id="1392246"/>
    <lineage>
        <taxon>Eukaryota</taxon>
        <taxon>Fungi</taxon>
        <taxon>Dikarya</taxon>
        <taxon>Ascomycota</taxon>
        <taxon>Pezizomycotina</taxon>
        <taxon>Dothideomycetes</taxon>
        <taxon>Pleosporomycetidae</taxon>
        <taxon>Pleosporales</taxon>
        <taxon>Amniculicolaceae</taxon>
        <taxon>Amniculicola</taxon>
    </lineage>
</organism>
<keyword evidence="2" id="KW-0732">Signal</keyword>
<feature type="chain" id="PRO_5025392357" description="REJ domain-containing protein" evidence="2">
    <location>
        <begin position="22"/>
        <end position="189"/>
    </location>
</feature>
<sequence>MALSLFRGSFPLPWLFLSSVALSLFHPSPPLPPLPQPPFPSNPHQPSKRRTSISKKTSSPQASPRAQHPAIHPPSDSERAQRLSDPALTHHPSTIPPSHSNPTPSPSKKSLYLGHSSSAAPSSSSSSSCSSFVFILFDASHIHLSKEGRSKGTKTSRTNIHLRTVHTISSQTPITHAGIHIQAHEPTTG</sequence>